<accession>A0AAQ3TZL8</accession>
<dbReference type="Proteomes" id="UP001341281">
    <property type="component" value="Chromosome 06"/>
</dbReference>
<feature type="non-terminal residue" evidence="2">
    <location>
        <position position="1"/>
    </location>
</feature>
<gene>
    <name evidence="2" type="ORF">U9M48_029787</name>
</gene>
<keyword evidence="3" id="KW-1185">Reference proteome</keyword>
<evidence type="ECO:0000313" key="3">
    <source>
        <dbReference type="Proteomes" id="UP001341281"/>
    </source>
</evidence>
<proteinExistence type="predicted"/>
<feature type="compositionally biased region" description="Basic residues" evidence="1">
    <location>
        <begin position="13"/>
        <end position="24"/>
    </location>
</feature>
<protein>
    <submittedName>
        <fullName evidence="2">Uncharacterized protein</fullName>
    </submittedName>
</protein>
<evidence type="ECO:0000313" key="2">
    <source>
        <dbReference type="EMBL" id="WVZ82533.1"/>
    </source>
</evidence>
<name>A0AAQ3TZL8_PASNO</name>
<sequence>APRHLATATLQPSRRHPPPRRPPVHRPAAGAPPSPAQQPPHHLAVRPRPLAGRRTCCTSPSHAPVPIFTTPPQFRPELPALPARALPRLRPPLVLAHPEVAQDS</sequence>
<organism evidence="2 3">
    <name type="scientific">Paspalum notatum var. saurae</name>
    <dbReference type="NCBI Taxonomy" id="547442"/>
    <lineage>
        <taxon>Eukaryota</taxon>
        <taxon>Viridiplantae</taxon>
        <taxon>Streptophyta</taxon>
        <taxon>Embryophyta</taxon>
        <taxon>Tracheophyta</taxon>
        <taxon>Spermatophyta</taxon>
        <taxon>Magnoliopsida</taxon>
        <taxon>Liliopsida</taxon>
        <taxon>Poales</taxon>
        <taxon>Poaceae</taxon>
        <taxon>PACMAD clade</taxon>
        <taxon>Panicoideae</taxon>
        <taxon>Andropogonodae</taxon>
        <taxon>Paspaleae</taxon>
        <taxon>Paspalinae</taxon>
        <taxon>Paspalum</taxon>
    </lineage>
</organism>
<dbReference type="AlphaFoldDB" id="A0AAQ3TZL8"/>
<feature type="region of interest" description="Disordered" evidence="1">
    <location>
        <begin position="1"/>
        <end position="79"/>
    </location>
</feature>
<reference evidence="2 3" key="1">
    <citation type="submission" date="2024-02" db="EMBL/GenBank/DDBJ databases">
        <title>High-quality chromosome-scale genome assembly of Pensacola bahiagrass (Paspalum notatum Flugge var. saurae).</title>
        <authorList>
            <person name="Vega J.M."/>
            <person name="Podio M."/>
            <person name="Orjuela J."/>
            <person name="Siena L.A."/>
            <person name="Pessino S.C."/>
            <person name="Combes M.C."/>
            <person name="Mariac C."/>
            <person name="Albertini E."/>
            <person name="Pupilli F."/>
            <person name="Ortiz J.P.A."/>
            <person name="Leblanc O."/>
        </authorList>
    </citation>
    <scope>NUCLEOTIDE SEQUENCE [LARGE SCALE GENOMIC DNA]</scope>
    <source>
        <strain evidence="2">R1</strain>
        <tissue evidence="2">Leaf</tissue>
    </source>
</reference>
<evidence type="ECO:0000256" key="1">
    <source>
        <dbReference type="SAM" id="MobiDB-lite"/>
    </source>
</evidence>
<dbReference type="EMBL" id="CP144750">
    <property type="protein sequence ID" value="WVZ82533.1"/>
    <property type="molecule type" value="Genomic_DNA"/>
</dbReference>